<dbReference type="Gene3D" id="1.20.142.10">
    <property type="entry name" value="Poly(ADP-ribose) polymerase, regulatory domain"/>
    <property type="match status" value="1"/>
</dbReference>
<evidence type="ECO:0000256" key="4">
    <source>
        <dbReference type="ARBA" id="ARBA00022695"/>
    </source>
</evidence>
<evidence type="ECO:0000256" key="11">
    <source>
        <dbReference type="ARBA" id="ARBA00023125"/>
    </source>
</evidence>
<dbReference type="Pfam" id="PF05406">
    <property type="entry name" value="WGR"/>
    <property type="match status" value="1"/>
</dbReference>
<dbReference type="GO" id="GO:0005730">
    <property type="term" value="C:nucleolus"/>
    <property type="evidence" value="ECO:0007669"/>
    <property type="project" value="TreeGrafter"/>
</dbReference>
<evidence type="ECO:0000256" key="12">
    <source>
        <dbReference type="ARBA" id="ARBA00023242"/>
    </source>
</evidence>
<evidence type="ECO:0000256" key="9">
    <source>
        <dbReference type="ARBA" id="ARBA00022833"/>
    </source>
</evidence>
<keyword evidence="6" id="KW-0677">Repeat</keyword>
<keyword evidence="2 15" id="KW-0328">Glycosyltransferase</keyword>
<organism evidence="21 22">
    <name type="scientific">Lasallia pustulata</name>
    <dbReference type="NCBI Taxonomy" id="136370"/>
    <lineage>
        <taxon>Eukaryota</taxon>
        <taxon>Fungi</taxon>
        <taxon>Dikarya</taxon>
        <taxon>Ascomycota</taxon>
        <taxon>Pezizomycotina</taxon>
        <taxon>Lecanoromycetes</taxon>
        <taxon>OSLEUM clade</taxon>
        <taxon>Umbilicariomycetidae</taxon>
        <taxon>Umbilicariales</taxon>
        <taxon>Umbilicariaceae</taxon>
        <taxon>Lasallia</taxon>
    </lineage>
</organism>
<dbReference type="InterPro" id="IPR036930">
    <property type="entry name" value="WGR_dom_sf"/>
</dbReference>
<evidence type="ECO:0000259" key="20">
    <source>
        <dbReference type="PROSITE" id="PS51977"/>
    </source>
</evidence>
<dbReference type="EC" id="2.4.2.-" evidence="15"/>
<proteinExistence type="inferred from homology"/>
<keyword evidence="11" id="KW-0238">DNA-binding</keyword>
<keyword evidence="9" id="KW-0862">Zinc</keyword>
<evidence type="ECO:0000259" key="19">
    <source>
        <dbReference type="PROSITE" id="PS51060"/>
    </source>
</evidence>
<dbReference type="InterPro" id="IPR036420">
    <property type="entry name" value="BRCT_dom_sf"/>
</dbReference>
<dbReference type="SMART" id="SM00292">
    <property type="entry name" value="BRCT"/>
    <property type="match status" value="1"/>
</dbReference>
<dbReference type="Pfam" id="PF00644">
    <property type="entry name" value="PARP"/>
    <property type="match status" value="1"/>
</dbReference>
<feature type="domain" description="PARP alpha-helical" evidence="19">
    <location>
        <begin position="295"/>
        <end position="421"/>
    </location>
</feature>
<dbReference type="Gene3D" id="3.90.228.10">
    <property type="match status" value="1"/>
</dbReference>
<dbReference type="GO" id="GO:0006302">
    <property type="term" value="P:double-strand break repair"/>
    <property type="evidence" value="ECO:0007669"/>
    <property type="project" value="TreeGrafter"/>
</dbReference>
<feature type="region of interest" description="Disordered" evidence="16">
    <location>
        <begin position="268"/>
        <end position="291"/>
    </location>
</feature>
<reference evidence="21 22" key="1">
    <citation type="submission" date="2019-09" db="EMBL/GenBank/DDBJ databases">
        <title>The hologenome of the rock-dwelling lichen Lasallia pustulata.</title>
        <authorList>
            <person name="Greshake Tzovaras B."/>
            <person name="Segers F."/>
            <person name="Bicker A."/>
            <person name="Dal Grande F."/>
            <person name="Otte J."/>
            <person name="Hankeln T."/>
            <person name="Schmitt I."/>
            <person name="Ebersberger I."/>
        </authorList>
    </citation>
    <scope>NUCLEOTIDE SEQUENCE [LARGE SCALE GENOMIC DNA]</scope>
    <source>
        <strain evidence="21">A1-1</strain>
    </source>
</reference>
<dbReference type="AlphaFoldDB" id="A0A5M8PRL5"/>
<dbReference type="SUPFAM" id="SSF56399">
    <property type="entry name" value="ADP-ribosylation"/>
    <property type="match status" value="1"/>
</dbReference>
<comment type="subcellular location">
    <subcellularLocation>
        <location evidence="1">Nucleus</location>
    </subcellularLocation>
</comment>
<feature type="domain" description="BRCT" evidence="17">
    <location>
        <begin position="1"/>
        <end position="94"/>
    </location>
</feature>
<dbReference type="Pfam" id="PF02877">
    <property type="entry name" value="PARP_reg"/>
    <property type="match status" value="1"/>
</dbReference>
<sequence length="669" mass="74268">MAPSFKDFTIALSGSFPGQKQANLINYINSNGGKHSAKVTDSCTHLVTSQKDFDNPSPKVKQASDRPNTKIVSLEWLLDSVEAKKKVKETQYLVAATPKSKDITNGKKRARAESVGNDKPSQALDGNNKQEPPAKKQKDGQKAKSESIRIPIDEGCPLDPDARVYIDDTGVIYDAALNQTNVGNNNNKFYRIQVLGTSKTYKTWTRWGRVGEHGQSAILGDDSLDDAIRQFEKKFKDKTGHNWANRLDGPKKNKYTFLERNYEEDSSEDEKDLLGAGSRRGSKKSLGSENKVVVESTLPKPVQRLMQLIFNQAYFDTTMMEMSYDANKLPLGKLSKRTLKTGFERLEELAELLANPALADEQHNMPFADAVMELTNSYYSVIPHSFGRNRPPMIGSDERLKKEVDLLESLSDMEIANEIMKDASVTDEKGNVTHPLDRQYAGLGMQEMTPLDNTSNEFKQLRDYLIQSHGYTHHLQLKVQDIFRIERCGELDRFSNSPFANPKTSDRRLLWHGSRCTNFGGILSQGLRIAPPEAPVSGYAFGKGIYMADISTKSANYCFAHSSGNIGLLLLCEAELGKPMLELSGGDPSAGAMAKSQGCIATWGKGGTAPRGWKDAGCVREGLRGVLMPDTTQPPGPSGVDGAYLLYNEYIAYDVAQIRLRYLFRVEMK</sequence>
<accession>A0A5M8PRL5</accession>
<dbReference type="Gene3D" id="2.20.140.10">
    <property type="entry name" value="WGR domain"/>
    <property type="match status" value="1"/>
</dbReference>
<dbReference type="GO" id="GO:1990404">
    <property type="term" value="F:NAD+-protein mono-ADP-ribosyltransferase activity"/>
    <property type="evidence" value="ECO:0007669"/>
    <property type="project" value="TreeGrafter"/>
</dbReference>
<dbReference type="Proteomes" id="UP000324767">
    <property type="component" value="Unassembled WGS sequence"/>
</dbReference>
<dbReference type="SUPFAM" id="SSF142921">
    <property type="entry name" value="WGR domain-like"/>
    <property type="match status" value="1"/>
</dbReference>
<dbReference type="Gene3D" id="3.40.50.10190">
    <property type="entry name" value="BRCT domain"/>
    <property type="match status" value="1"/>
</dbReference>
<dbReference type="InterPro" id="IPR004102">
    <property type="entry name" value="Poly(ADP-ribose)pol_reg_dom"/>
</dbReference>
<dbReference type="GO" id="GO:0008270">
    <property type="term" value="F:zinc ion binding"/>
    <property type="evidence" value="ECO:0007669"/>
    <property type="project" value="UniProtKB-KW"/>
</dbReference>
<evidence type="ECO:0000256" key="1">
    <source>
        <dbReference type="ARBA" id="ARBA00004123"/>
    </source>
</evidence>
<dbReference type="InterPro" id="IPR012317">
    <property type="entry name" value="Poly(ADP-ribose)pol_cat_dom"/>
</dbReference>
<dbReference type="InterPro" id="IPR036616">
    <property type="entry name" value="Poly(ADP-ribose)pol_reg_dom_sf"/>
</dbReference>
<evidence type="ECO:0000256" key="10">
    <source>
        <dbReference type="ARBA" id="ARBA00023027"/>
    </source>
</evidence>
<evidence type="ECO:0000259" key="17">
    <source>
        <dbReference type="PROSITE" id="PS50172"/>
    </source>
</evidence>
<evidence type="ECO:0000256" key="14">
    <source>
        <dbReference type="ARBA" id="ARBA00033987"/>
    </source>
</evidence>
<evidence type="ECO:0000256" key="15">
    <source>
        <dbReference type="RuleBase" id="RU362114"/>
    </source>
</evidence>
<dbReference type="CDD" id="cd07997">
    <property type="entry name" value="WGR_PARP"/>
    <property type="match status" value="1"/>
</dbReference>
<dbReference type="PROSITE" id="PS51060">
    <property type="entry name" value="PARP_ALPHA_HD"/>
    <property type="match status" value="1"/>
</dbReference>
<evidence type="ECO:0000259" key="18">
    <source>
        <dbReference type="PROSITE" id="PS51059"/>
    </source>
</evidence>
<keyword evidence="4" id="KW-0548">Nucleotidyltransferase</keyword>
<keyword evidence="7" id="KW-0013">ADP-ribosylation</keyword>
<feature type="compositionally biased region" description="Basic and acidic residues" evidence="16">
    <location>
        <begin position="132"/>
        <end position="147"/>
    </location>
</feature>
<dbReference type="GO" id="GO:0003677">
    <property type="term" value="F:DNA binding"/>
    <property type="evidence" value="ECO:0007669"/>
    <property type="project" value="UniProtKB-KW"/>
</dbReference>
<comment type="caution">
    <text evidence="21">The sequence shown here is derived from an EMBL/GenBank/DDBJ whole genome shotgun (WGS) entry which is preliminary data.</text>
</comment>
<feature type="compositionally biased region" description="Low complexity" evidence="16">
    <location>
        <begin position="274"/>
        <end position="288"/>
    </location>
</feature>
<evidence type="ECO:0000313" key="22">
    <source>
        <dbReference type="Proteomes" id="UP000324767"/>
    </source>
</evidence>
<keyword evidence="5" id="KW-0479">Metal-binding</keyword>
<dbReference type="PROSITE" id="PS51977">
    <property type="entry name" value="WGR"/>
    <property type="match status" value="1"/>
</dbReference>
<dbReference type="SUPFAM" id="SSF47587">
    <property type="entry name" value="Domain of poly(ADP-ribose) polymerase"/>
    <property type="match status" value="1"/>
</dbReference>
<keyword evidence="8" id="KW-0863">Zinc-finger</keyword>
<dbReference type="PANTHER" id="PTHR10459">
    <property type="entry name" value="DNA LIGASE"/>
    <property type="match status" value="1"/>
</dbReference>
<dbReference type="GO" id="GO:0070212">
    <property type="term" value="P:protein poly-ADP-ribosylation"/>
    <property type="evidence" value="ECO:0007669"/>
    <property type="project" value="TreeGrafter"/>
</dbReference>
<keyword evidence="12" id="KW-0539">Nucleus</keyword>
<protein>
    <recommendedName>
        <fullName evidence="15">Poly [ADP-ribose] polymerase</fullName>
        <shortName evidence="15">PARP</shortName>
        <ecNumber evidence="15">2.4.2.-</ecNumber>
    </recommendedName>
</protein>
<evidence type="ECO:0000256" key="8">
    <source>
        <dbReference type="ARBA" id="ARBA00022771"/>
    </source>
</evidence>
<comment type="catalytic activity">
    <reaction evidence="14">
        <text>NAD(+) + (ADP-D-ribosyl)n-acceptor = nicotinamide + (ADP-D-ribosyl)n+1-acceptor + H(+).</text>
        <dbReference type="EC" id="2.4.2.30"/>
    </reaction>
</comment>
<dbReference type="SMART" id="SM00773">
    <property type="entry name" value="WGR"/>
    <property type="match status" value="1"/>
</dbReference>
<dbReference type="InterPro" id="IPR001357">
    <property type="entry name" value="BRCT_dom"/>
</dbReference>
<evidence type="ECO:0000256" key="2">
    <source>
        <dbReference type="ARBA" id="ARBA00022676"/>
    </source>
</evidence>
<evidence type="ECO:0000256" key="7">
    <source>
        <dbReference type="ARBA" id="ARBA00022765"/>
    </source>
</evidence>
<feature type="region of interest" description="Disordered" evidence="16">
    <location>
        <begin position="101"/>
        <end position="153"/>
    </location>
</feature>
<dbReference type="FunFam" id="1.20.142.10:FF:000002">
    <property type="entry name" value="Poly [ADP-ribose] polymerase"/>
    <property type="match status" value="1"/>
</dbReference>
<dbReference type="InterPro" id="IPR008893">
    <property type="entry name" value="WGR_domain"/>
</dbReference>
<comment type="similarity">
    <text evidence="13">Belongs to the ARTD/PARP family.</text>
</comment>
<dbReference type="EMBL" id="VXIT01000007">
    <property type="protein sequence ID" value="KAA6411627.1"/>
    <property type="molecule type" value="Genomic_DNA"/>
</dbReference>
<dbReference type="FunFam" id="2.20.140.10:FF:000001">
    <property type="entry name" value="Poly [ADP-ribose] polymerase"/>
    <property type="match status" value="1"/>
</dbReference>
<dbReference type="OrthoDB" id="2017365at2759"/>
<evidence type="ECO:0000256" key="6">
    <source>
        <dbReference type="ARBA" id="ARBA00022737"/>
    </source>
</evidence>
<evidence type="ECO:0000256" key="16">
    <source>
        <dbReference type="SAM" id="MobiDB-lite"/>
    </source>
</evidence>
<dbReference type="CDD" id="cd01437">
    <property type="entry name" value="parp_like"/>
    <property type="match status" value="1"/>
</dbReference>
<dbReference type="GO" id="GO:0003950">
    <property type="term" value="F:NAD+ poly-ADP-ribosyltransferase activity"/>
    <property type="evidence" value="ECO:0007669"/>
    <property type="project" value="UniProtKB-UniRule"/>
</dbReference>
<gene>
    <name evidence="21" type="ORF">FRX48_04908</name>
</gene>
<dbReference type="PROSITE" id="PS51059">
    <property type="entry name" value="PARP_CATALYTIC"/>
    <property type="match status" value="1"/>
</dbReference>
<dbReference type="PROSITE" id="PS50172">
    <property type="entry name" value="BRCT"/>
    <property type="match status" value="1"/>
</dbReference>
<keyword evidence="10 15" id="KW-0520">NAD</keyword>
<evidence type="ECO:0000256" key="5">
    <source>
        <dbReference type="ARBA" id="ARBA00022723"/>
    </source>
</evidence>
<evidence type="ECO:0000256" key="13">
    <source>
        <dbReference type="ARBA" id="ARBA00024347"/>
    </source>
</evidence>
<evidence type="ECO:0000256" key="3">
    <source>
        <dbReference type="ARBA" id="ARBA00022679"/>
    </source>
</evidence>
<dbReference type="Pfam" id="PF00533">
    <property type="entry name" value="BRCT"/>
    <property type="match status" value="1"/>
</dbReference>
<feature type="domain" description="PARP catalytic" evidence="18">
    <location>
        <begin position="434"/>
        <end position="669"/>
    </location>
</feature>
<dbReference type="PANTHER" id="PTHR10459:SF60">
    <property type="entry name" value="POLY [ADP-RIBOSE] POLYMERASE 2"/>
    <property type="match status" value="1"/>
</dbReference>
<dbReference type="SUPFAM" id="SSF52113">
    <property type="entry name" value="BRCT domain"/>
    <property type="match status" value="1"/>
</dbReference>
<evidence type="ECO:0000313" key="21">
    <source>
        <dbReference type="EMBL" id="KAA6411627.1"/>
    </source>
</evidence>
<dbReference type="InterPro" id="IPR050800">
    <property type="entry name" value="ARTD/PARP"/>
</dbReference>
<name>A0A5M8PRL5_9LECA</name>
<dbReference type="GO" id="GO:0016779">
    <property type="term" value="F:nucleotidyltransferase activity"/>
    <property type="evidence" value="ECO:0007669"/>
    <property type="project" value="UniProtKB-KW"/>
</dbReference>
<feature type="domain" description="WGR" evidence="20">
    <location>
        <begin position="161"/>
        <end position="256"/>
    </location>
</feature>
<keyword evidence="3 15" id="KW-0808">Transferase</keyword>